<gene>
    <name evidence="2" type="ORF">SCLCIDRAFT_655034</name>
</gene>
<proteinExistence type="predicted"/>
<feature type="compositionally biased region" description="Polar residues" evidence="1">
    <location>
        <begin position="96"/>
        <end position="113"/>
    </location>
</feature>
<dbReference type="EMBL" id="KN822270">
    <property type="protein sequence ID" value="KIM51279.1"/>
    <property type="molecule type" value="Genomic_DNA"/>
</dbReference>
<dbReference type="InParanoid" id="A0A0C3D4D7"/>
<evidence type="ECO:0000313" key="3">
    <source>
        <dbReference type="Proteomes" id="UP000053989"/>
    </source>
</evidence>
<feature type="region of interest" description="Disordered" evidence="1">
    <location>
        <begin position="96"/>
        <end position="118"/>
    </location>
</feature>
<dbReference type="HOGENOM" id="CLU_1361128_0_0_1"/>
<name>A0A0C3D4D7_9AGAM</name>
<organism evidence="2 3">
    <name type="scientific">Scleroderma citrinum Foug A</name>
    <dbReference type="NCBI Taxonomy" id="1036808"/>
    <lineage>
        <taxon>Eukaryota</taxon>
        <taxon>Fungi</taxon>
        <taxon>Dikarya</taxon>
        <taxon>Basidiomycota</taxon>
        <taxon>Agaricomycotina</taxon>
        <taxon>Agaricomycetes</taxon>
        <taxon>Agaricomycetidae</taxon>
        <taxon>Boletales</taxon>
        <taxon>Sclerodermatineae</taxon>
        <taxon>Sclerodermataceae</taxon>
        <taxon>Scleroderma</taxon>
    </lineage>
</organism>
<evidence type="ECO:0000256" key="1">
    <source>
        <dbReference type="SAM" id="MobiDB-lite"/>
    </source>
</evidence>
<keyword evidence="3" id="KW-1185">Reference proteome</keyword>
<dbReference type="Proteomes" id="UP000053989">
    <property type="component" value="Unassembled WGS sequence"/>
</dbReference>
<protein>
    <submittedName>
        <fullName evidence="2">Uncharacterized protein</fullName>
    </submittedName>
</protein>
<evidence type="ECO:0000313" key="2">
    <source>
        <dbReference type="EMBL" id="KIM51279.1"/>
    </source>
</evidence>
<dbReference type="AlphaFoldDB" id="A0A0C3D4D7"/>
<reference evidence="2 3" key="1">
    <citation type="submission" date="2014-04" db="EMBL/GenBank/DDBJ databases">
        <authorList>
            <consortium name="DOE Joint Genome Institute"/>
            <person name="Kuo A."/>
            <person name="Kohler A."/>
            <person name="Nagy L.G."/>
            <person name="Floudas D."/>
            <person name="Copeland A."/>
            <person name="Barry K.W."/>
            <person name="Cichocki N."/>
            <person name="Veneault-Fourrey C."/>
            <person name="LaButti K."/>
            <person name="Lindquist E.A."/>
            <person name="Lipzen A."/>
            <person name="Lundell T."/>
            <person name="Morin E."/>
            <person name="Murat C."/>
            <person name="Sun H."/>
            <person name="Tunlid A."/>
            <person name="Henrissat B."/>
            <person name="Grigoriev I.V."/>
            <person name="Hibbett D.S."/>
            <person name="Martin F."/>
            <person name="Nordberg H.P."/>
            <person name="Cantor M.N."/>
            <person name="Hua S.X."/>
        </authorList>
    </citation>
    <scope>NUCLEOTIDE SEQUENCE [LARGE SCALE GENOMIC DNA]</scope>
    <source>
        <strain evidence="2 3">Foug A</strain>
    </source>
</reference>
<reference evidence="3" key="2">
    <citation type="submission" date="2015-01" db="EMBL/GenBank/DDBJ databases">
        <title>Evolutionary Origins and Diversification of the Mycorrhizal Mutualists.</title>
        <authorList>
            <consortium name="DOE Joint Genome Institute"/>
            <consortium name="Mycorrhizal Genomics Consortium"/>
            <person name="Kohler A."/>
            <person name="Kuo A."/>
            <person name="Nagy L.G."/>
            <person name="Floudas D."/>
            <person name="Copeland A."/>
            <person name="Barry K.W."/>
            <person name="Cichocki N."/>
            <person name="Veneault-Fourrey C."/>
            <person name="LaButti K."/>
            <person name="Lindquist E.A."/>
            <person name="Lipzen A."/>
            <person name="Lundell T."/>
            <person name="Morin E."/>
            <person name="Murat C."/>
            <person name="Riley R."/>
            <person name="Ohm R."/>
            <person name="Sun H."/>
            <person name="Tunlid A."/>
            <person name="Henrissat B."/>
            <person name="Grigoriev I.V."/>
            <person name="Hibbett D.S."/>
            <person name="Martin F."/>
        </authorList>
    </citation>
    <scope>NUCLEOTIDE SEQUENCE [LARGE SCALE GENOMIC DNA]</scope>
    <source>
        <strain evidence="3">Foug A</strain>
    </source>
</reference>
<accession>A0A0C3D4D7</accession>
<sequence length="201" mass="22955">MLIGGWLKSVRYYYTTQPGQFNVDSGKLLRTDNSIKTADCCNETHRLRTSMRRETESRKYFFRECDCLESFVYDLILFETAHKAILVGNDEPLNDDSVSVSQSHNNDSTNKSDQPVDDHSCRRLPVTCPFQAPAGRLHSIPCVTWVTVVDMGVDYILLYRFGSEPLGISRPTGSPFPGLHPRGNAFRYPSHRRIWKLPPQL</sequence>